<dbReference type="AlphaFoldDB" id="A0A455SFQ6"/>
<evidence type="ECO:0000313" key="1">
    <source>
        <dbReference type="EMBL" id="BBH87303.1"/>
    </source>
</evidence>
<gene>
    <name evidence="1" type="ORF">KTC_20540</name>
</gene>
<organism evidence="1">
    <name type="scientific">Thermosporothrix sp. COM3</name>
    <dbReference type="NCBI Taxonomy" id="2490863"/>
    <lineage>
        <taxon>Bacteria</taxon>
        <taxon>Bacillati</taxon>
        <taxon>Chloroflexota</taxon>
        <taxon>Ktedonobacteria</taxon>
        <taxon>Ktedonobacterales</taxon>
        <taxon>Thermosporotrichaceae</taxon>
        <taxon>Thermosporothrix</taxon>
    </lineage>
</organism>
<name>A0A455SFQ6_9CHLR</name>
<protein>
    <submittedName>
        <fullName evidence="1">Uncharacterized protein</fullName>
    </submittedName>
</protein>
<sequence>MYVELAGNVSSDFHTNPMPVKASWIAHAVKVEDVDLELFPDIERHAILLWRRAPTR</sequence>
<reference evidence="1" key="1">
    <citation type="submission" date="2018-12" db="EMBL/GenBank/DDBJ databases">
        <title>Novel natural products biosynthetic potential of the class Ktedonobacteria.</title>
        <authorList>
            <person name="Zheng Y."/>
            <person name="Saitou A."/>
            <person name="Wang C.M."/>
            <person name="Toyoda A."/>
            <person name="Minakuchi Y."/>
            <person name="Sekiguchi Y."/>
            <person name="Ueda K."/>
            <person name="Takano H."/>
            <person name="Sakai Y."/>
            <person name="Yokota A."/>
            <person name="Yabe S."/>
        </authorList>
    </citation>
    <scope>NUCLEOTIDE SEQUENCE</scope>
    <source>
        <strain evidence="1">COM3</strain>
    </source>
</reference>
<accession>A0A455SFQ6</accession>
<proteinExistence type="predicted"/>
<dbReference type="EMBL" id="AP019376">
    <property type="protein sequence ID" value="BBH87303.1"/>
    <property type="molecule type" value="Genomic_DNA"/>
</dbReference>